<dbReference type="AlphaFoldDB" id="A0AAW1PTS0"/>
<evidence type="ECO:0000313" key="2">
    <source>
        <dbReference type="EMBL" id="KAK9811259.1"/>
    </source>
</evidence>
<dbReference type="Pfam" id="PF11282">
    <property type="entry name" value="DUF3082"/>
    <property type="match status" value="1"/>
</dbReference>
<evidence type="ECO:0000313" key="3">
    <source>
        <dbReference type="Proteomes" id="UP001489004"/>
    </source>
</evidence>
<keyword evidence="3" id="KW-1185">Reference proteome</keyword>
<keyword evidence="1" id="KW-0472">Membrane</keyword>
<organism evidence="2 3">
    <name type="scientific">[Myrmecia] bisecta</name>
    <dbReference type="NCBI Taxonomy" id="41462"/>
    <lineage>
        <taxon>Eukaryota</taxon>
        <taxon>Viridiplantae</taxon>
        <taxon>Chlorophyta</taxon>
        <taxon>core chlorophytes</taxon>
        <taxon>Trebouxiophyceae</taxon>
        <taxon>Trebouxiales</taxon>
        <taxon>Trebouxiaceae</taxon>
        <taxon>Myrmecia</taxon>
    </lineage>
</organism>
<dbReference type="PANTHER" id="PTHR35733">
    <property type="entry name" value="OS02G0307800 PROTEIN"/>
    <property type="match status" value="1"/>
</dbReference>
<feature type="transmembrane region" description="Helical" evidence="1">
    <location>
        <begin position="137"/>
        <end position="159"/>
    </location>
</feature>
<evidence type="ECO:0000256" key="1">
    <source>
        <dbReference type="SAM" id="Phobius"/>
    </source>
</evidence>
<dbReference type="EMBL" id="JALJOR010000009">
    <property type="protein sequence ID" value="KAK9811259.1"/>
    <property type="molecule type" value="Genomic_DNA"/>
</dbReference>
<evidence type="ECO:0008006" key="4">
    <source>
        <dbReference type="Google" id="ProtNLM"/>
    </source>
</evidence>
<protein>
    <recommendedName>
        <fullName evidence="4">DUF4234 domain-containing protein</fullName>
    </recommendedName>
</protein>
<proteinExistence type="predicted"/>
<reference evidence="2 3" key="1">
    <citation type="journal article" date="2024" name="Nat. Commun.">
        <title>Phylogenomics reveals the evolutionary origins of lichenization in chlorophyte algae.</title>
        <authorList>
            <person name="Puginier C."/>
            <person name="Libourel C."/>
            <person name="Otte J."/>
            <person name="Skaloud P."/>
            <person name="Haon M."/>
            <person name="Grisel S."/>
            <person name="Petersen M."/>
            <person name="Berrin J.G."/>
            <person name="Delaux P.M."/>
            <person name="Dal Grande F."/>
            <person name="Keller J."/>
        </authorList>
    </citation>
    <scope>NUCLEOTIDE SEQUENCE [LARGE SCALE GENOMIC DNA]</scope>
    <source>
        <strain evidence="2 3">SAG 2043</strain>
    </source>
</reference>
<sequence>MRQGSTSRVPDTLLDVAAYNPAGGSELVKNVFGFLYVVVVAVFVVRLFRRRAQRATSERIAAKAEQEARSIGEEGADKEATPLAAAWGAAQAAFFTYLLFQLSTNVDAYFGRQQLPDQFTARNITVTLRTVIQGLSYLATFIFAANAVGLTGLTLQLLLSPPQKSAAPLAADSESEQEEP</sequence>
<feature type="transmembrane region" description="Helical" evidence="1">
    <location>
        <begin position="31"/>
        <end position="49"/>
    </location>
</feature>
<name>A0AAW1PTS0_9CHLO</name>
<comment type="caution">
    <text evidence="2">The sequence shown here is derived from an EMBL/GenBank/DDBJ whole genome shotgun (WGS) entry which is preliminary data.</text>
</comment>
<keyword evidence="1" id="KW-1133">Transmembrane helix</keyword>
<accession>A0AAW1PTS0</accession>
<keyword evidence="1" id="KW-0812">Transmembrane</keyword>
<dbReference type="InterPro" id="IPR021434">
    <property type="entry name" value="DUF3082"/>
</dbReference>
<gene>
    <name evidence="2" type="ORF">WJX72_000726</name>
</gene>
<dbReference type="PANTHER" id="PTHR35733:SF1">
    <property type="entry name" value="OS02G0307800 PROTEIN"/>
    <property type="match status" value="1"/>
</dbReference>
<dbReference type="Proteomes" id="UP001489004">
    <property type="component" value="Unassembled WGS sequence"/>
</dbReference>
<dbReference type="GO" id="GO:0009535">
    <property type="term" value="C:chloroplast thylakoid membrane"/>
    <property type="evidence" value="ECO:0007669"/>
    <property type="project" value="TreeGrafter"/>
</dbReference>